<gene>
    <name evidence="4" type="ORF">SCF082_LOCUS52049</name>
</gene>
<dbReference type="Pfam" id="PF02209">
    <property type="entry name" value="VHP"/>
    <property type="match status" value="1"/>
</dbReference>
<dbReference type="PROSITE" id="PS51089">
    <property type="entry name" value="HP"/>
    <property type="match status" value="1"/>
</dbReference>
<dbReference type="SMART" id="SM01283">
    <property type="entry name" value="Costars"/>
    <property type="match status" value="1"/>
</dbReference>
<dbReference type="Proteomes" id="UP001642464">
    <property type="component" value="Unassembled WGS sequence"/>
</dbReference>
<feature type="compositionally biased region" description="Low complexity" evidence="2">
    <location>
        <begin position="96"/>
        <end position="110"/>
    </location>
</feature>
<dbReference type="Gene3D" id="1.10.950.10">
    <property type="entry name" value="Villin headpiece domain"/>
    <property type="match status" value="1"/>
</dbReference>
<dbReference type="PANTHER" id="PTHR46334">
    <property type="entry name" value="COSTARS FAMILY PROTEIN ABRACL"/>
    <property type="match status" value="1"/>
</dbReference>
<dbReference type="InterPro" id="IPR027817">
    <property type="entry name" value="Costars_dom"/>
</dbReference>
<dbReference type="EMBL" id="CAXAMM010043906">
    <property type="protein sequence ID" value="CAK9112247.1"/>
    <property type="molecule type" value="Genomic_DNA"/>
</dbReference>
<evidence type="ECO:0000256" key="2">
    <source>
        <dbReference type="SAM" id="MobiDB-lite"/>
    </source>
</evidence>
<dbReference type="InterPro" id="IPR038095">
    <property type="entry name" value="Costars_sf"/>
</dbReference>
<dbReference type="InterPro" id="IPR044302">
    <property type="entry name" value="Costars"/>
</dbReference>
<dbReference type="SMART" id="SM00153">
    <property type="entry name" value="VHP"/>
    <property type="match status" value="1"/>
</dbReference>
<evidence type="ECO:0000256" key="1">
    <source>
        <dbReference type="ARBA" id="ARBA00006126"/>
    </source>
</evidence>
<organism evidence="4 5">
    <name type="scientific">Durusdinium trenchii</name>
    <dbReference type="NCBI Taxonomy" id="1381693"/>
    <lineage>
        <taxon>Eukaryota</taxon>
        <taxon>Sar</taxon>
        <taxon>Alveolata</taxon>
        <taxon>Dinophyceae</taxon>
        <taxon>Suessiales</taxon>
        <taxon>Symbiodiniaceae</taxon>
        <taxon>Durusdinium</taxon>
    </lineage>
</organism>
<evidence type="ECO:0000313" key="5">
    <source>
        <dbReference type="Proteomes" id="UP001642464"/>
    </source>
</evidence>
<dbReference type="InterPro" id="IPR003128">
    <property type="entry name" value="Villin_headpiece"/>
</dbReference>
<dbReference type="InterPro" id="IPR036886">
    <property type="entry name" value="Villin_headpiece_dom_sf"/>
</dbReference>
<name>A0ABP0SIP0_9DINO</name>
<dbReference type="Pfam" id="PF14705">
    <property type="entry name" value="Costars"/>
    <property type="match status" value="1"/>
</dbReference>
<keyword evidence="5" id="KW-1185">Reference proteome</keyword>
<comment type="similarity">
    <text evidence="1">Belongs to the costars family.</text>
</comment>
<feature type="region of interest" description="Disordered" evidence="2">
    <location>
        <begin position="81"/>
        <end position="126"/>
    </location>
</feature>
<evidence type="ECO:0000313" key="4">
    <source>
        <dbReference type="EMBL" id="CAK9112247.1"/>
    </source>
</evidence>
<comment type="caution">
    <text evidence="4">The sequence shown here is derived from an EMBL/GenBank/DDBJ whole genome shotgun (WGS) entry which is preliminary data.</text>
</comment>
<reference evidence="4 5" key="1">
    <citation type="submission" date="2024-02" db="EMBL/GenBank/DDBJ databases">
        <authorList>
            <person name="Chen Y."/>
            <person name="Shah S."/>
            <person name="Dougan E. K."/>
            <person name="Thang M."/>
            <person name="Chan C."/>
        </authorList>
    </citation>
    <scope>NUCLEOTIDE SEQUENCE [LARGE SCALE GENOMIC DNA]</scope>
</reference>
<feature type="domain" description="HP" evidence="3">
    <location>
        <begin position="188"/>
        <end position="258"/>
    </location>
</feature>
<sequence>MEASAVAKASADEARRICREIRRIGGVTFGELVKDEIVEQTFEALMGTLKAARKKGFIAFEGELLLQGQHDAVVISITESGANAPDDADADPPPRTAEAGYTAPAAEPAPAAAPVPAEEPPTTTSRYINHRTGEVDRLEGRRSVLAGKPAEGPDGKWKVDTSYIGYRTENPDNLTRKEEKVDDAVYAHPEDRKYPHEELKVSRGKPPAAWASEDVDPAKRELYLSESDFKSIFGMTIWDFQKLPKWKQQNAKKAKDLF</sequence>
<protein>
    <submittedName>
        <fullName evidence="4">Costars family protein At4g33640</fullName>
    </submittedName>
</protein>
<dbReference type="Gene3D" id="1.10.10.1540">
    <property type="entry name" value="Costar domain"/>
    <property type="match status" value="1"/>
</dbReference>
<dbReference type="PANTHER" id="PTHR46334:SF1">
    <property type="entry name" value="COSTARS FAMILY PROTEIN ABRACL"/>
    <property type="match status" value="1"/>
</dbReference>
<accession>A0ABP0SIP0</accession>
<proteinExistence type="inferred from homology"/>
<dbReference type="SUPFAM" id="SSF47050">
    <property type="entry name" value="VHP, Villin headpiece domain"/>
    <property type="match status" value="1"/>
</dbReference>
<evidence type="ECO:0000259" key="3">
    <source>
        <dbReference type="PROSITE" id="PS51089"/>
    </source>
</evidence>